<protein>
    <submittedName>
        <fullName evidence="2">Uncharacterized protein</fullName>
    </submittedName>
</protein>
<organism evidence="2 3">
    <name type="scientific">Adineta ricciae</name>
    <name type="common">Rotifer</name>
    <dbReference type="NCBI Taxonomy" id="249248"/>
    <lineage>
        <taxon>Eukaryota</taxon>
        <taxon>Metazoa</taxon>
        <taxon>Spiralia</taxon>
        <taxon>Gnathifera</taxon>
        <taxon>Rotifera</taxon>
        <taxon>Eurotatoria</taxon>
        <taxon>Bdelloidea</taxon>
        <taxon>Adinetida</taxon>
        <taxon>Adinetidae</taxon>
        <taxon>Adineta</taxon>
    </lineage>
</organism>
<dbReference type="CDD" id="cd00882">
    <property type="entry name" value="Ras_like_GTPase"/>
    <property type="match status" value="1"/>
</dbReference>
<accession>A0A815PAR0</accession>
<keyword evidence="1" id="KW-0175">Coiled coil</keyword>
<evidence type="ECO:0000313" key="3">
    <source>
        <dbReference type="Proteomes" id="UP000663852"/>
    </source>
</evidence>
<feature type="coiled-coil region" evidence="1">
    <location>
        <begin position="216"/>
        <end position="381"/>
    </location>
</feature>
<comment type="caution">
    <text evidence="2">The sequence shown here is derived from an EMBL/GenBank/DDBJ whole genome shotgun (WGS) entry which is preliminary data.</text>
</comment>
<dbReference type="OrthoDB" id="9986147at2759"/>
<dbReference type="Gene3D" id="3.40.50.300">
    <property type="entry name" value="P-loop containing nucleotide triphosphate hydrolases"/>
    <property type="match status" value="1"/>
</dbReference>
<evidence type="ECO:0000313" key="2">
    <source>
        <dbReference type="EMBL" id="CAF1446485.1"/>
    </source>
</evidence>
<name>A0A815PAR0_ADIRI</name>
<gene>
    <name evidence="2" type="ORF">EDS130_LOCUS39240</name>
</gene>
<evidence type="ECO:0000256" key="1">
    <source>
        <dbReference type="SAM" id="Coils"/>
    </source>
</evidence>
<dbReference type="AlphaFoldDB" id="A0A815PAR0"/>
<reference evidence="2" key="1">
    <citation type="submission" date="2021-02" db="EMBL/GenBank/DDBJ databases">
        <authorList>
            <person name="Nowell W R."/>
        </authorList>
    </citation>
    <scope>NUCLEOTIDE SEQUENCE</scope>
</reference>
<sequence>MYIYTKHIHIMSQNTDVTIFNGNASEICKLILIGLEGVGKTTLLNESCGVHFDTSDGRAGCLIKENQKGSFFVDGFSRHYELNDMLGINYKNPGEWQRALHGRSEVHGVIFLISASNPRDSALGELPRIYEYCTNLTIPVLFIYRDGILRFAPHVRIYAETREITIDDEETGSKIIKNEFVRYRNLDEVKKTIATTFENARVLHQLLDPITICGQVKVLRDKNEELEMKINELNQMHEVELNKKQEIIQQQSKRYDEQIEKLNRSLENAALNNKTLQERLDTIVQKNQESIFKLSNDIQSAINENQRLRISLEELTKENQNLEEKHSRLLTEKKQLDFDLHDVTRDREQIQKVKAKLEHDIAEVEQSQQILLKEKRSLEARKGDLENHISATRSRLEEQLNLIVSVIHTTPGGNKRIYPKKYYTNGKWMWLPGRAYDVIEKFDELGESTKDVICSLRKDLHKIDARHAVVEEQDDSDDEETQS</sequence>
<proteinExistence type="predicted"/>
<dbReference type="SUPFAM" id="SSF52540">
    <property type="entry name" value="P-loop containing nucleoside triphosphate hydrolases"/>
    <property type="match status" value="1"/>
</dbReference>
<dbReference type="Proteomes" id="UP000663852">
    <property type="component" value="Unassembled WGS sequence"/>
</dbReference>
<dbReference type="InterPro" id="IPR027417">
    <property type="entry name" value="P-loop_NTPase"/>
</dbReference>
<dbReference type="EMBL" id="CAJNOJ010000432">
    <property type="protein sequence ID" value="CAF1446485.1"/>
    <property type="molecule type" value="Genomic_DNA"/>
</dbReference>